<comment type="caution">
    <text evidence="3">The sequence shown here is derived from an EMBL/GenBank/DDBJ whole genome shotgun (WGS) entry which is preliminary data.</text>
</comment>
<sequence length="150" mass="15133">MTEHPTSAPPSGRRTGARTAGWPRALRGGETGAVTAEYAVLLPVIAFVLVSVLLAGAAAVQQVRGQDAAASAARILARGDDEAAARDAVARMAGDDASLSHTVEGGWVTVEVVQPGPGPLAWAEVLTLTAHAAAPDQRPGTPAAGPEDRS</sequence>
<gene>
    <name evidence="3" type="ORF">R4064_05850</name>
</gene>
<name>A0AAP5T9T8_9MICC</name>
<dbReference type="InterPro" id="IPR049790">
    <property type="entry name" value="Rv3655c/TadE"/>
</dbReference>
<keyword evidence="2" id="KW-1133">Transmembrane helix</keyword>
<dbReference type="AlphaFoldDB" id="A0AAP5T9T8"/>
<feature type="region of interest" description="Disordered" evidence="1">
    <location>
        <begin position="1"/>
        <end position="24"/>
    </location>
</feature>
<dbReference type="NCBIfam" id="NF041390">
    <property type="entry name" value="TadE_Rv3655c"/>
    <property type="match status" value="1"/>
</dbReference>
<proteinExistence type="predicted"/>
<keyword evidence="2" id="KW-0812">Transmembrane</keyword>
<dbReference type="RefSeq" id="WP_134415816.1">
    <property type="nucleotide sequence ID" value="NZ_JAWLUK010000008.1"/>
</dbReference>
<evidence type="ECO:0000313" key="3">
    <source>
        <dbReference type="EMBL" id="MDV7177167.1"/>
    </source>
</evidence>
<dbReference type="EMBL" id="JAWLUK010000008">
    <property type="protein sequence ID" value="MDV7177167.1"/>
    <property type="molecule type" value="Genomic_DNA"/>
</dbReference>
<evidence type="ECO:0000256" key="1">
    <source>
        <dbReference type="SAM" id="MobiDB-lite"/>
    </source>
</evidence>
<evidence type="ECO:0000256" key="2">
    <source>
        <dbReference type="SAM" id="Phobius"/>
    </source>
</evidence>
<feature type="transmembrane region" description="Helical" evidence="2">
    <location>
        <begin position="38"/>
        <end position="60"/>
    </location>
</feature>
<protein>
    <submittedName>
        <fullName evidence="3">TadE family type IV pilus minor pilin</fullName>
    </submittedName>
</protein>
<keyword evidence="2" id="KW-0472">Membrane</keyword>
<evidence type="ECO:0000313" key="4">
    <source>
        <dbReference type="Proteomes" id="UP001185728"/>
    </source>
</evidence>
<organism evidence="3 4">
    <name type="scientific">Micrococcus yunnanensis</name>
    <dbReference type="NCBI Taxonomy" id="566027"/>
    <lineage>
        <taxon>Bacteria</taxon>
        <taxon>Bacillati</taxon>
        <taxon>Actinomycetota</taxon>
        <taxon>Actinomycetes</taxon>
        <taxon>Micrococcales</taxon>
        <taxon>Micrococcaceae</taxon>
        <taxon>Micrococcus</taxon>
    </lineage>
</organism>
<dbReference type="Proteomes" id="UP001185728">
    <property type="component" value="Unassembled WGS sequence"/>
</dbReference>
<accession>A0AAP5T9T8</accession>
<reference evidence="3" key="1">
    <citation type="submission" date="2023-10" db="EMBL/GenBank/DDBJ databases">
        <title>Development of a sustainable strategy for remediation of hydrocarbon-contaminated territories based on the waste exchange concept.</title>
        <authorList>
            <person name="Krivoruchko A."/>
        </authorList>
    </citation>
    <scope>NUCLEOTIDE SEQUENCE</scope>
    <source>
        <strain evidence="3">IEGM 1325</strain>
    </source>
</reference>